<evidence type="ECO:0000259" key="3">
    <source>
        <dbReference type="PROSITE" id="PS50119"/>
    </source>
</evidence>
<dbReference type="SUPFAM" id="SSF57845">
    <property type="entry name" value="B-box zinc-binding domain"/>
    <property type="match status" value="1"/>
</dbReference>
<dbReference type="Gene3D" id="3.30.160.60">
    <property type="entry name" value="Classic Zinc Finger"/>
    <property type="match status" value="1"/>
</dbReference>
<reference evidence="4 5" key="1">
    <citation type="submission" date="2016-10" db="EMBL/GenBank/DDBJ databases">
        <title>Reductive evolution of mitochondrial metabolism and differential evolution of invasion-related proteins in Cryptosporidium.</title>
        <authorList>
            <person name="Liu S."/>
            <person name="Roellig D.M."/>
            <person name="Guo Y."/>
            <person name="Li N."/>
            <person name="Frace M.A."/>
            <person name="Tang K."/>
            <person name="Zhang L."/>
            <person name="Feng Y."/>
            <person name="Xiao L."/>
        </authorList>
    </citation>
    <scope>NUCLEOTIDE SEQUENCE [LARGE SCALE GENOMIC DNA]</scope>
    <source>
        <strain evidence="4">30847</strain>
    </source>
</reference>
<evidence type="ECO:0000313" key="4">
    <source>
        <dbReference type="EMBL" id="OII71020.1"/>
    </source>
</evidence>
<dbReference type="RefSeq" id="XP_067066389.1">
    <property type="nucleotide sequence ID" value="XM_067212092.1"/>
</dbReference>
<organism evidence="4 5">
    <name type="scientific">Cryptosporidium andersoni</name>
    <dbReference type="NCBI Taxonomy" id="117008"/>
    <lineage>
        <taxon>Eukaryota</taxon>
        <taxon>Sar</taxon>
        <taxon>Alveolata</taxon>
        <taxon>Apicomplexa</taxon>
        <taxon>Conoidasida</taxon>
        <taxon>Coccidia</taxon>
        <taxon>Eucoccidiorida</taxon>
        <taxon>Eimeriorina</taxon>
        <taxon>Cryptosporidiidae</taxon>
        <taxon>Cryptosporidium</taxon>
    </lineage>
</organism>
<evidence type="ECO:0000313" key="5">
    <source>
        <dbReference type="Proteomes" id="UP000186804"/>
    </source>
</evidence>
<feature type="domain" description="B box-type" evidence="3">
    <location>
        <begin position="19"/>
        <end position="63"/>
    </location>
</feature>
<keyword evidence="5" id="KW-1185">Reference proteome</keyword>
<proteinExistence type="predicted"/>
<comment type="caution">
    <text evidence="4">The sequence shown here is derived from an EMBL/GenBank/DDBJ whole genome shotgun (WGS) entry which is preliminary data.</text>
</comment>
<dbReference type="EMBL" id="LRBS01000125">
    <property type="protein sequence ID" value="OII71020.1"/>
    <property type="molecule type" value="Genomic_DNA"/>
</dbReference>
<dbReference type="OrthoDB" id="341068at2759"/>
<dbReference type="GeneID" id="92366044"/>
<dbReference type="VEuPathDB" id="CryptoDB:cand_018590"/>
<evidence type="ECO:0000256" key="1">
    <source>
        <dbReference type="PROSITE-ProRule" id="PRU00024"/>
    </source>
</evidence>
<dbReference type="CDD" id="cd19756">
    <property type="entry name" value="Bbox2"/>
    <property type="match status" value="1"/>
</dbReference>
<dbReference type="GO" id="GO:0008270">
    <property type="term" value="F:zinc ion binding"/>
    <property type="evidence" value="ECO:0007669"/>
    <property type="project" value="UniProtKB-KW"/>
</dbReference>
<gene>
    <name evidence="4" type="ORF">cand_018590</name>
</gene>
<dbReference type="InterPro" id="IPR047153">
    <property type="entry name" value="TRIM45/56/19-like"/>
</dbReference>
<evidence type="ECO:0000256" key="2">
    <source>
        <dbReference type="SAM" id="MobiDB-lite"/>
    </source>
</evidence>
<dbReference type="CDD" id="cd19757">
    <property type="entry name" value="Bbox1"/>
    <property type="match status" value="1"/>
</dbReference>
<dbReference type="Proteomes" id="UP000186804">
    <property type="component" value="Unassembled WGS sequence"/>
</dbReference>
<feature type="compositionally biased region" description="Basic and acidic residues" evidence="2">
    <location>
        <begin position="948"/>
        <end position="962"/>
    </location>
</feature>
<feature type="region of interest" description="Disordered" evidence="2">
    <location>
        <begin position="944"/>
        <end position="987"/>
    </location>
</feature>
<dbReference type="InterPro" id="IPR000315">
    <property type="entry name" value="Znf_B-box"/>
</dbReference>
<dbReference type="AlphaFoldDB" id="A0A1J4MDD1"/>
<dbReference type="PANTHER" id="PTHR25462:SF296">
    <property type="entry name" value="MEIOTIC P26, ISOFORM F"/>
    <property type="match status" value="1"/>
</dbReference>
<keyword evidence="1" id="KW-0863">Zinc-finger</keyword>
<sequence length="1004" mass="114116">MRETKESYDESIDTIPSEMKDRLCMHCWVTQGTVYCSTCICFYCGTCVAMTHAKSTLHSITSIQNSTLMNANKSVNPSDLNIKCKIHTNKDLAYCCTNCNYKLICETCIIMDSHESHFILTLPEAIPRVKKRLLECLSFLKSSAFILRQKITEVSALASQRKNTFQSNLLNVEDAQKALINAIIAEQDLLHAELKLLSDKVSLGGKNISKSCDDLHNLLIRICGESSILLQISEDVPSHTLNRYVRISSIVKGTLDSTYKVLVPELQHLSVPYWNLNNFAVLEVLQDTQVYIQKHLNNAINISEAICTIVSGDISVVDTIKLDYFKASVKKENQVKLQDIRIHKIITNKIKENKNVNLRSNPSKAVHNTNNVVEKPPVKAKQKSNNILKKHSNDLVSFKEWLGIHNDNKLKSLKSIQNLDIIDKISDGSLSEDQVSLQNGLKSNKELEITTVGRDEYLERNYLLKSDIPNTKEYFEAYVHLKGILMASCIKLSDKGQQDKTIQDCLKPITLKLCFPFMLLYDYSNNNSQELQDHNSSELDNEGIQSILLSHPKLNKKDLDSSLEEIVEYPSIIKEKQTVLINLKMGTIEKPVDALFITDIRQPGIRIHTIHEDSITKELSSYLSRKSTTWQPINEGFEVCEVSCGETLYSWVFSCSTFKVAERWVSMLRGDNQELQDSIASIGIAKLLSEDTKNKVIHHKKESLEPIIDPSCNIPSSEVPPEIISNNREKLLLLTRDMHSSDDVKNIPDLLSIRKERLNQLRTCKKHKNELNLDPKLRIGKSYVTNAEVLLVRGLEGTRAFKKVVLLLAYPTLVIIPFLNFEAAISRNILQDEYVVLEHFCTLIVKLTNDNIIQNGTFEKQLFYIGKIADQESLNKNNALEHLKCNGKIRGFEIMTPSKVLIFICPNSASEKMWIQAISHPKKQKVMRNWRQLTILESKGHSKNIAADNKDTKSSKTRDTFESLRIQSHSYRSKLQSSSNNKESKKKDSFFDEDIVQDVISKIT</sequence>
<keyword evidence="1" id="KW-0479">Metal-binding</keyword>
<accession>A0A1J4MDD1</accession>
<dbReference type="PROSITE" id="PS50119">
    <property type="entry name" value="ZF_BBOX"/>
    <property type="match status" value="1"/>
</dbReference>
<name>A0A1J4MDD1_9CRYT</name>
<keyword evidence="1" id="KW-0862">Zinc</keyword>
<feature type="compositionally biased region" description="Polar residues" evidence="2">
    <location>
        <begin position="965"/>
        <end position="976"/>
    </location>
</feature>
<protein>
    <recommendedName>
        <fullName evidence="3">B box-type domain-containing protein</fullName>
    </recommendedName>
</protein>
<dbReference type="PANTHER" id="PTHR25462">
    <property type="entry name" value="BONUS, ISOFORM C-RELATED"/>
    <property type="match status" value="1"/>
</dbReference>